<sequence>MSIKNQYQQPIGSPLPDWVARPRPEKVTLEGHWCRLEPLATAHSQALFDAWQLAEDQRDWSYLSIDRPATPADCDSLLAAQSASHDPLFFAVIDLASGSAVGSVSLLRIDSANGVLEIGWVNWTPLMQRSRCSTEAIALLLSYTFDQLGYRRCEWKCHSLNMPSNRAARRLGFQYEGTFRQAVVSRGHNRDTCWYSVIDKEWPQIRAALAEWLSRDNFTADGQQQKPLSAFMPSL</sequence>
<protein>
    <submittedName>
        <fullName evidence="2">RimJ/RimL family protein N-acetyltransferase</fullName>
    </submittedName>
</protein>
<organism evidence="2 3">
    <name type="scientific">Biostraticola tofi</name>
    <dbReference type="NCBI Taxonomy" id="466109"/>
    <lineage>
        <taxon>Bacteria</taxon>
        <taxon>Pseudomonadati</taxon>
        <taxon>Pseudomonadota</taxon>
        <taxon>Gammaproteobacteria</taxon>
        <taxon>Enterobacterales</taxon>
        <taxon>Bruguierivoracaceae</taxon>
        <taxon>Biostraticola</taxon>
    </lineage>
</organism>
<gene>
    <name evidence="2" type="ORF">EDC52_11177</name>
</gene>
<dbReference type="InterPro" id="IPR051908">
    <property type="entry name" value="Ribosomal_N-acetyltransferase"/>
</dbReference>
<feature type="domain" description="N-acetyltransferase" evidence="1">
    <location>
        <begin position="34"/>
        <end position="191"/>
    </location>
</feature>
<comment type="caution">
    <text evidence="2">The sequence shown here is derived from an EMBL/GenBank/DDBJ whole genome shotgun (WGS) entry which is preliminary data.</text>
</comment>
<dbReference type="Gene3D" id="3.40.630.30">
    <property type="match status" value="1"/>
</dbReference>
<keyword evidence="3" id="KW-1185">Reference proteome</keyword>
<proteinExistence type="predicted"/>
<dbReference type="EMBL" id="SMCR01000011">
    <property type="protein sequence ID" value="TCV92629.1"/>
    <property type="molecule type" value="Genomic_DNA"/>
</dbReference>
<dbReference type="PANTHER" id="PTHR43441:SF2">
    <property type="entry name" value="FAMILY ACETYLTRANSFERASE, PUTATIVE (AFU_ORTHOLOGUE AFUA_7G00850)-RELATED"/>
    <property type="match status" value="1"/>
</dbReference>
<evidence type="ECO:0000313" key="2">
    <source>
        <dbReference type="EMBL" id="TCV92629.1"/>
    </source>
</evidence>
<dbReference type="GO" id="GO:1990189">
    <property type="term" value="F:protein N-terminal-serine acetyltransferase activity"/>
    <property type="evidence" value="ECO:0007669"/>
    <property type="project" value="TreeGrafter"/>
</dbReference>
<dbReference type="OrthoDB" id="5295305at2"/>
<dbReference type="RefSeq" id="WP_131867184.1">
    <property type="nucleotide sequence ID" value="NZ_SMCR01000011.1"/>
</dbReference>
<dbReference type="AlphaFoldDB" id="A0A4V2W3N0"/>
<dbReference type="Proteomes" id="UP000295719">
    <property type="component" value="Unassembled WGS sequence"/>
</dbReference>
<reference evidence="2 3" key="1">
    <citation type="submission" date="2019-03" db="EMBL/GenBank/DDBJ databases">
        <title>Genomic Encyclopedia of Type Strains, Phase IV (KMG-IV): sequencing the most valuable type-strain genomes for metagenomic binning, comparative biology and taxonomic classification.</title>
        <authorList>
            <person name="Goeker M."/>
        </authorList>
    </citation>
    <scope>NUCLEOTIDE SEQUENCE [LARGE SCALE GENOMIC DNA]</scope>
    <source>
        <strain evidence="2 3">DSM 19580</strain>
    </source>
</reference>
<dbReference type="GO" id="GO:0008999">
    <property type="term" value="F:protein-N-terminal-alanine acetyltransferase activity"/>
    <property type="evidence" value="ECO:0007669"/>
    <property type="project" value="TreeGrafter"/>
</dbReference>
<dbReference type="InterPro" id="IPR000182">
    <property type="entry name" value="GNAT_dom"/>
</dbReference>
<evidence type="ECO:0000313" key="3">
    <source>
        <dbReference type="Proteomes" id="UP000295719"/>
    </source>
</evidence>
<dbReference type="SUPFAM" id="SSF55729">
    <property type="entry name" value="Acyl-CoA N-acyltransferases (Nat)"/>
    <property type="match status" value="1"/>
</dbReference>
<dbReference type="PANTHER" id="PTHR43441">
    <property type="entry name" value="RIBOSOMAL-PROTEIN-SERINE ACETYLTRANSFERASE"/>
    <property type="match status" value="1"/>
</dbReference>
<keyword evidence="2" id="KW-0808">Transferase</keyword>
<dbReference type="Pfam" id="PF13302">
    <property type="entry name" value="Acetyltransf_3"/>
    <property type="match status" value="1"/>
</dbReference>
<name>A0A4V2W3N0_9GAMM</name>
<dbReference type="FunFam" id="3.40.630.30:FF:000047">
    <property type="entry name" value="Acetyltransferase, GNAT family"/>
    <property type="match status" value="1"/>
</dbReference>
<dbReference type="PROSITE" id="PS51186">
    <property type="entry name" value="GNAT"/>
    <property type="match status" value="1"/>
</dbReference>
<accession>A0A4V2W3N0</accession>
<evidence type="ECO:0000259" key="1">
    <source>
        <dbReference type="PROSITE" id="PS51186"/>
    </source>
</evidence>
<dbReference type="InterPro" id="IPR016181">
    <property type="entry name" value="Acyl_CoA_acyltransferase"/>
</dbReference>